<organism evidence="10 11">
    <name type="scientific">Limulus polyphemus</name>
    <name type="common">Atlantic horseshoe crab</name>
    <dbReference type="NCBI Taxonomy" id="6850"/>
    <lineage>
        <taxon>Eukaryota</taxon>
        <taxon>Metazoa</taxon>
        <taxon>Ecdysozoa</taxon>
        <taxon>Arthropoda</taxon>
        <taxon>Chelicerata</taxon>
        <taxon>Merostomata</taxon>
        <taxon>Xiphosura</taxon>
        <taxon>Limulidae</taxon>
        <taxon>Limulus</taxon>
    </lineage>
</organism>
<dbReference type="SMART" id="SM00248">
    <property type="entry name" value="ANK"/>
    <property type="match status" value="3"/>
</dbReference>
<keyword evidence="2" id="KW-0268">Exocytosis</keyword>
<dbReference type="PROSITE" id="PS50297">
    <property type="entry name" value="ANK_REP_REGION"/>
    <property type="match status" value="2"/>
</dbReference>
<dbReference type="InterPro" id="IPR047144">
    <property type="entry name" value="BCOR-like"/>
</dbReference>
<keyword evidence="5" id="KW-0472">Membrane</keyword>
<keyword evidence="4" id="KW-0800">Toxin</keyword>
<evidence type="ECO:0000256" key="5">
    <source>
        <dbReference type="ARBA" id="ARBA00023298"/>
    </source>
</evidence>
<evidence type="ECO:0000256" key="4">
    <source>
        <dbReference type="ARBA" id="ARBA00023028"/>
    </source>
</evidence>
<feature type="compositionally biased region" description="Polar residues" evidence="8">
    <location>
        <begin position="655"/>
        <end position="672"/>
    </location>
</feature>
<proteinExistence type="inferred from homology"/>
<dbReference type="SUPFAM" id="SSF48403">
    <property type="entry name" value="Ankyrin repeat"/>
    <property type="match status" value="1"/>
</dbReference>
<feature type="region of interest" description="Disordered" evidence="8">
    <location>
        <begin position="639"/>
        <end position="708"/>
    </location>
</feature>
<feature type="region of interest" description="Disordered" evidence="8">
    <location>
        <begin position="456"/>
        <end position="505"/>
    </location>
</feature>
<evidence type="ECO:0000313" key="11">
    <source>
        <dbReference type="RefSeq" id="XP_022248346.1"/>
    </source>
</evidence>
<dbReference type="InterPro" id="IPR032365">
    <property type="entry name" value="PUFD"/>
</dbReference>
<dbReference type="PANTHER" id="PTHR24117">
    <property type="entry name" value="AGAP007537-PB"/>
    <property type="match status" value="1"/>
</dbReference>
<comment type="similarity">
    <text evidence="6">Belongs to the BCOR family.</text>
</comment>
<dbReference type="InterPro" id="IPR002110">
    <property type="entry name" value="Ankyrin_rpt"/>
</dbReference>
<dbReference type="Pfam" id="PF16553">
    <property type="entry name" value="PUFD"/>
    <property type="match status" value="1"/>
</dbReference>
<keyword evidence="10" id="KW-1185">Reference proteome</keyword>
<feature type="repeat" description="ANK" evidence="7">
    <location>
        <begin position="996"/>
        <end position="1029"/>
    </location>
</feature>
<sequence>MYYPSFYSSTQPFEASLASTGRPFEVPRLPPRRQSEIPLDLSNKSVGQTPEGAVETEEMYFLEQRKFAGLSASQGLPTGLHRHMTGVGGSPGTLLDPALFRVGYRPDASVGGLLGANISSPFCVERTPVSSSVPSFGSHHMIGSIFQQRDQCLDQHGAICAGTRPPTHLSPFLEPASLSLPLRPSNSSLSDRNLSLGPRSLYGQTIPSSLGLPSLSLFPERTEEKGAFVALRPGAEKSVLSGTPLEATSYAEHLQRLREHHVQQNKCVGACCSSTLGSLGQPSNSCSCCSSQQTPLCSRGPMACLSKEHGSGKMCNGACGYFAPSLSYLGQRDIRLTMNPYYSNLGEPVRRDDIFGSLFSSNPNLWGSSLSAAPISKAVAPAASPGHKKKDSTGLGQKESPRVAKDFPGCLTPTERRDGVVMQRPLPTPSYNLESLKKESNNNEVIIIEDKPTSKCTKHNFFKPNSQSSDHRTKNRENHQKEFSKQHSVRDAATHSAKHSSKRLDHTETNVKMPQLEAVTRCHNRPEVSQSHEMKFSDPPALAASGVITESSQPNITSSSYPTLWTPHETITSSSSFITSTPTPVTAPIFHQSFESSLKKHEKIREGECKSVMNHHINQNVASLLPYSIINLTQDTKPSALDSERAKEPGCSLAIPSSHQHTGPSHFQQTKQVDIKSQDTGSSFLSPTKEHKKPDILPPKPSESYDPYSFTQEKSEYTFDDSEGTSLLDVGGLNTSRKRSMLESLANSDAQKKKRPNSSDPFIDASKHKKVERPLQTTSTQSSETTPSTSQDKDVLKKKQAKELEDYNKELKPEHIKTKHRNHSGCKEKFLINKLKSAEFEEGFRREAKRVCAKAKKKLRKRLLARLYEEQRKSDPESDNEVLSKTELDENSQCSNQVVSQLSLIWKHRRLLYSCQTVRRRRLKSGLDMIAKPHRKKKSKSANIQKLLDKELLKEQEDLIPLESTLKDIGERHQVPFDFSNGAPPEMKRIMVNKALGETILHRAARLGYAEVVLYCLETNYCDVNARDNAGYTPLHESCSRGNLEIASALVQYGADVSASAAGGIRPLHDAVENEYIEIVRLLLSHGADPTIATYSGLTPLKLARSSIMAEFLRGFLADATGETDNNLVLPWKFHGSSCCLDTEETGYDVWEGLPLDSENESEENDDFLFEVSDTPHLPTFRLQLPGNNSKAICNCLRLADVLNQINYTKEKFKFVHSYIEIFPVPKHEIETSATCSQLLTGTRLDSLLEDVATDGSTTIDVVQLDNNIRDILGIETVTLR</sequence>
<feature type="compositionally biased region" description="Low complexity" evidence="8">
    <location>
        <begin position="776"/>
        <end position="790"/>
    </location>
</feature>
<reference evidence="11" key="1">
    <citation type="submission" date="2025-08" db="UniProtKB">
        <authorList>
            <consortium name="RefSeq"/>
        </authorList>
    </citation>
    <scope>IDENTIFICATION</scope>
    <source>
        <tissue evidence="11">Muscle</tissue>
    </source>
</reference>
<feature type="repeat" description="ANK" evidence="7">
    <location>
        <begin position="1063"/>
        <end position="1095"/>
    </location>
</feature>
<evidence type="ECO:0000256" key="8">
    <source>
        <dbReference type="SAM" id="MobiDB-lite"/>
    </source>
</evidence>
<feature type="repeat" description="ANK" evidence="7">
    <location>
        <begin position="1030"/>
        <end position="1062"/>
    </location>
</feature>
<evidence type="ECO:0000256" key="3">
    <source>
        <dbReference type="ARBA" id="ARBA00022537"/>
    </source>
</evidence>
<keyword evidence="5" id="KW-1053">Target membrane</keyword>
<dbReference type="Pfam" id="PF12796">
    <property type="entry name" value="Ank_2"/>
    <property type="match status" value="1"/>
</dbReference>
<keyword evidence="4" id="KW-0528">Neurotoxin</keyword>
<dbReference type="InterPro" id="IPR036770">
    <property type="entry name" value="Ankyrin_rpt-contain_sf"/>
</dbReference>
<protein>
    <submittedName>
        <fullName evidence="11">Uncharacterized protein LOC106464843 isoform X1</fullName>
    </submittedName>
</protein>
<feature type="domain" description="BCL-6 corepressor PCGF1 binding" evidence="9">
    <location>
        <begin position="1166"/>
        <end position="1276"/>
    </location>
</feature>
<dbReference type="GeneID" id="106464843"/>
<feature type="compositionally biased region" description="Basic and acidic residues" evidence="8">
    <location>
        <begin position="469"/>
        <end position="493"/>
    </location>
</feature>
<gene>
    <name evidence="11" type="primary">LOC106464843</name>
</gene>
<dbReference type="Proteomes" id="UP000694941">
    <property type="component" value="Unplaced"/>
</dbReference>
<evidence type="ECO:0000259" key="9">
    <source>
        <dbReference type="Pfam" id="PF16553"/>
    </source>
</evidence>
<dbReference type="RefSeq" id="XP_022248346.1">
    <property type="nucleotide sequence ID" value="XM_022392638.1"/>
</dbReference>
<evidence type="ECO:0000256" key="6">
    <source>
        <dbReference type="ARBA" id="ARBA00034703"/>
    </source>
</evidence>
<dbReference type="PRINTS" id="PR01415">
    <property type="entry name" value="ANKYRIN"/>
</dbReference>
<keyword evidence="4" id="KW-0638">Presynaptic neurotoxin</keyword>
<keyword evidence="7" id="KW-0040">ANK repeat</keyword>
<evidence type="ECO:0000313" key="10">
    <source>
        <dbReference type="Proteomes" id="UP000694941"/>
    </source>
</evidence>
<evidence type="ECO:0000256" key="7">
    <source>
        <dbReference type="PROSITE-ProRule" id="PRU00023"/>
    </source>
</evidence>
<dbReference type="PROSITE" id="PS50088">
    <property type="entry name" value="ANK_REPEAT"/>
    <property type="match status" value="3"/>
</dbReference>
<dbReference type="Gene3D" id="1.25.40.20">
    <property type="entry name" value="Ankyrin repeat-containing domain"/>
    <property type="match status" value="1"/>
</dbReference>
<feature type="region of interest" description="Disordered" evidence="8">
    <location>
        <begin position="380"/>
        <end position="415"/>
    </location>
</feature>
<dbReference type="Gene3D" id="3.10.260.40">
    <property type="entry name" value="BCL-6 corepressor, PCGF1 binding domain"/>
    <property type="match status" value="1"/>
</dbReference>
<dbReference type="InterPro" id="IPR038227">
    <property type="entry name" value="PUFD_som_sf"/>
</dbReference>
<feature type="region of interest" description="Disordered" evidence="8">
    <location>
        <begin position="745"/>
        <end position="798"/>
    </location>
</feature>
<evidence type="ECO:0000256" key="2">
    <source>
        <dbReference type="ARBA" id="ARBA00022483"/>
    </source>
</evidence>
<evidence type="ECO:0000256" key="1">
    <source>
        <dbReference type="ARBA" id="ARBA00004175"/>
    </source>
</evidence>
<comment type="subcellular location">
    <subcellularLocation>
        <location evidence="1">Target cell membrane</location>
    </subcellularLocation>
</comment>
<dbReference type="PANTHER" id="PTHR24117:SF9">
    <property type="entry name" value="BCL-6 COREPRESSOR PCGF1 BINDING DOMAIN-CONTAINING PROTEIN"/>
    <property type="match status" value="1"/>
</dbReference>
<accession>A0ABM1SXJ0</accession>
<keyword evidence="3" id="KW-1052">Target cell membrane</keyword>
<name>A0ABM1SXJ0_LIMPO</name>